<dbReference type="Proteomes" id="UP000321513">
    <property type="component" value="Unassembled WGS sequence"/>
</dbReference>
<feature type="transmembrane region" description="Helical" evidence="13">
    <location>
        <begin position="50"/>
        <end position="71"/>
    </location>
</feature>
<evidence type="ECO:0000256" key="8">
    <source>
        <dbReference type="ARBA" id="ARBA00022989"/>
    </source>
</evidence>
<evidence type="ECO:0000256" key="13">
    <source>
        <dbReference type="SAM" id="Phobius"/>
    </source>
</evidence>
<dbReference type="GO" id="GO:0015252">
    <property type="term" value="F:proton channel activity"/>
    <property type="evidence" value="ECO:0007669"/>
    <property type="project" value="InterPro"/>
</dbReference>
<evidence type="ECO:0000313" key="15">
    <source>
        <dbReference type="Proteomes" id="UP000321513"/>
    </source>
</evidence>
<protein>
    <submittedName>
        <fullName evidence="14">Membrane protein</fullName>
    </submittedName>
</protein>
<keyword evidence="7" id="KW-0630">Potassium</keyword>
<comment type="catalytic activity">
    <reaction evidence="12">
        <text>K(+)(in) = K(+)(out)</text>
        <dbReference type="Rhea" id="RHEA:29463"/>
        <dbReference type="ChEBI" id="CHEBI:29103"/>
    </reaction>
</comment>
<evidence type="ECO:0000256" key="7">
    <source>
        <dbReference type="ARBA" id="ARBA00022958"/>
    </source>
</evidence>
<dbReference type="GO" id="GO:0016020">
    <property type="term" value="C:membrane"/>
    <property type="evidence" value="ECO:0007669"/>
    <property type="project" value="UniProtKB-SubCell"/>
</dbReference>
<organism evidence="14 15">
    <name type="scientific">Segetibacter aerophilus</name>
    <dbReference type="NCBI Taxonomy" id="670293"/>
    <lineage>
        <taxon>Bacteria</taxon>
        <taxon>Pseudomonadati</taxon>
        <taxon>Bacteroidota</taxon>
        <taxon>Chitinophagia</taxon>
        <taxon>Chitinophagales</taxon>
        <taxon>Chitinophagaceae</taxon>
        <taxon>Segetibacter</taxon>
    </lineage>
</organism>
<feature type="transmembrane region" description="Helical" evidence="13">
    <location>
        <begin position="194"/>
        <end position="210"/>
    </location>
</feature>
<keyword evidence="11" id="KW-0407">Ion channel</keyword>
<dbReference type="GO" id="GO:0005267">
    <property type="term" value="F:potassium channel activity"/>
    <property type="evidence" value="ECO:0007669"/>
    <property type="project" value="UniProtKB-KW"/>
</dbReference>
<dbReference type="RefSeq" id="WP_147202149.1">
    <property type="nucleotide sequence ID" value="NZ_BJYT01000001.1"/>
</dbReference>
<dbReference type="EMBL" id="BJYT01000001">
    <property type="protein sequence ID" value="GEO08137.1"/>
    <property type="molecule type" value="Genomic_DNA"/>
</dbReference>
<dbReference type="PANTHER" id="PTHR31462">
    <property type="entry name" value="ENDOSOMAL/LYSOSOMAL POTASSIUM CHANNEL TMEM175"/>
    <property type="match status" value="1"/>
</dbReference>
<evidence type="ECO:0000256" key="3">
    <source>
        <dbReference type="ARBA" id="ARBA00022448"/>
    </source>
</evidence>
<evidence type="ECO:0000256" key="2">
    <source>
        <dbReference type="ARBA" id="ARBA00006920"/>
    </source>
</evidence>
<evidence type="ECO:0000256" key="6">
    <source>
        <dbReference type="ARBA" id="ARBA00022826"/>
    </source>
</evidence>
<sequence>MSEQTTELEKEFELERLILFSDAVFAIAITLLIIEIKFPHVPKGASNSEVLALFTPTIIGFLAFMFSFFFIGLVWSRHLNIFKYLRTYDNGVIFYNLLFLFFVVCFPFSASGLEHFRPSFFLPMYIYAVNVALVFLTQYALCNYIFVRKKVLSKSGYEPEKKYMLLKSKYFAISICSALLIALTLFIIFPDYGYVSLSGLYAFAIIWRIMKKRLKKYKPKPIVE</sequence>
<gene>
    <name evidence="14" type="ORF">SAE01_06330</name>
</gene>
<evidence type="ECO:0000256" key="12">
    <source>
        <dbReference type="ARBA" id="ARBA00034430"/>
    </source>
</evidence>
<feature type="transmembrane region" description="Helical" evidence="13">
    <location>
        <begin position="168"/>
        <end position="188"/>
    </location>
</feature>
<dbReference type="InterPro" id="IPR010617">
    <property type="entry name" value="TMEM175-like"/>
</dbReference>
<keyword evidence="9" id="KW-0406">Ion transport</keyword>
<feature type="transmembrane region" description="Helical" evidence="13">
    <location>
        <begin position="125"/>
        <end position="147"/>
    </location>
</feature>
<keyword evidence="8 13" id="KW-1133">Transmembrane helix</keyword>
<keyword evidence="4" id="KW-0633">Potassium transport</keyword>
<evidence type="ECO:0000256" key="1">
    <source>
        <dbReference type="ARBA" id="ARBA00004141"/>
    </source>
</evidence>
<evidence type="ECO:0000313" key="14">
    <source>
        <dbReference type="EMBL" id="GEO08137.1"/>
    </source>
</evidence>
<evidence type="ECO:0000256" key="5">
    <source>
        <dbReference type="ARBA" id="ARBA00022692"/>
    </source>
</evidence>
<dbReference type="PANTHER" id="PTHR31462:SF5">
    <property type="entry name" value="ENDOSOMAL_LYSOSOMAL PROTON CHANNEL TMEM175"/>
    <property type="match status" value="1"/>
</dbReference>
<evidence type="ECO:0000256" key="4">
    <source>
        <dbReference type="ARBA" id="ARBA00022538"/>
    </source>
</evidence>
<keyword evidence="15" id="KW-1185">Reference proteome</keyword>
<proteinExistence type="inferred from homology"/>
<keyword evidence="6" id="KW-0631">Potassium channel</keyword>
<feature type="transmembrane region" description="Helical" evidence="13">
    <location>
        <begin position="92"/>
        <end position="113"/>
    </location>
</feature>
<dbReference type="AlphaFoldDB" id="A0A512B8J1"/>
<reference evidence="14 15" key="1">
    <citation type="submission" date="2019-07" db="EMBL/GenBank/DDBJ databases">
        <title>Whole genome shotgun sequence of Segetibacter aerophilus NBRC 106135.</title>
        <authorList>
            <person name="Hosoyama A."/>
            <person name="Uohara A."/>
            <person name="Ohji S."/>
            <person name="Ichikawa N."/>
        </authorList>
    </citation>
    <scope>NUCLEOTIDE SEQUENCE [LARGE SCALE GENOMIC DNA]</scope>
    <source>
        <strain evidence="14 15">NBRC 106135</strain>
    </source>
</reference>
<accession>A0A512B8J1</accession>
<feature type="transmembrane region" description="Helical" evidence="13">
    <location>
        <begin position="17"/>
        <end position="38"/>
    </location>
</feature>
<evidence type="ECO:0000256" key="11">
    <source>
        <dbReference type="ARBA" id="ARBA00023303"/>
    </source>
</evidence>
<dbReference type="OrthoDB" id="7626281at2"/>
<comment type="similarity">
    <text evidence="2">Belongs to the TMEM175 family.</text>
</comment>
<evidence type="ECO:0000256" key="10">
    <source>
        <dbReference type="ARBA" id="ARBA00023136"/>
    </source>
</evidence>
<keyword evidence="5 13" id="KW-0812">Transmembrane</keyword>
<dbReference type="Pfam" id="PF06736">
    <property type="entry name" value="TMEM175"/>
    <property type="match status" value="1"/>
</dbReference>
<name>A0A512B8J1_9BACT</name>
<evidence type="ECO:0000256" key="9">
    <source>
        <dbReference type="ARBA" id="ARBA00023065"/>
    </source>
</evidence>
<comment type="caution">
    <text evidence="14">The sequence shown here is derived from an EMBL/GenBank/DDBJ whole genome shotgun (WGS) entry which is preliminary data.</text>
</comment>
<comment type="subcellular location">
    <subcellularLocation>
        <location evidence="1">Membrane</location>
        <topology evidence="1">Multi-pass membrane protein</topology>
    </subcellularLocation>
</comment>
<keyword evidence="10 13" id="KW-0472">Membrane</keyword>
<keyword evidence="3" id="KW-0813">Transport</keyword>